<feature type="domain" description="TonB-dependent receptor-like beta-barrel" evidence="11">
    <location>
        <begin position="383"/>
        <end position="862"/>
    </location>
</feature>
<evidence type="ECO:0000256" key="1">
    <source>
        <dbReference type="ARBA" id="ARBA00004571"/>
    </source>
</evidence>
<keyword evidence="3 8" id="KW-1134">Transmembrane beta strand</keyword>
<dbReference type="EMBL" id="CP036501">
    <property type="protein sequence ID" value="UZP73912.1"/>
    <property type="molecule type" value="Genomic_DNA"/>
</dbReference>
<dbReference type="InterPro" id="IPR012910">
    <property type="entry name" value="Plug_dom"/>
</dbReference>
<keyword evidence="7 8" id="KW-0998">Cell outer membrane</keyword>
<dbReference type="PANTHER" id="PTHR47234:SF2">
    <property type="entry name" value="TONB-DEPENDENT RECEPTOR"/>
    <property type="match status" value="1"/>
</dbReference>
<evidence type="ECO:0000256" key="3">
    <source>
        <dbReference type="ARBA" id="ARBA00022452"/>
    </source>
</evidence>
<evidence type="ECO:0000259" key="11">
    <source>
        <dbReference type="Pfam" id="PF00593"/>
    </source>
</evidence>
<dbReference type="InterPro" id="IPR000531">
    <property type="entry name" value="Beta-barrel_TonB"/>
</dbReference>
<keyword evidence="13" id="KW-0675">Receptor</keyword>
<feature type="signal peptide" evidence="10">
    <location>
        <begin position="1"/>
        <end position="33"/>
    </location>
</feature>
<evidence type="ECO:0000256" key="2">
    <source>
        <dbReference type="ARBA" id="ARBA00022448"/>
    </source>
</evidence>
<name>A0ABY6Q5H5_9GAMM</name>
<evidence type="ECO:0000256" key="5">
    <source>
        <dbReference type="ARBA" id="ARBA00023077"/>
    </source>
</evidence>
<dbReference type="InterPro" id="IPR037066">
    <property type="entry name" value="Plug_dom_sf"/>
</dbReference>
<evidence type="ECO:0000256" key="6">
    <source>
        <dbReference type="ARBA" id="ARBA00023136"/>
    </source>
</evidence>
<reference evidence="13 14" key="1">
    <citation type="submission" date="2019-02" db="EMBL/GenBank/DDBJ databases">
        <title>Halieaceae_genomes.</title>
        <authorList>
            <person name="Li S.-H."/>
        </authorList>
    </citation>
    <scope>NUCLEOTIDE SEQUENCE [LARGE SCALE GENOMIC DNA]</scope>
    <source>
        <strain evidence="13 14">JH123</strain>
    </source>
</reference>
<evidence type="ECO:0000256" key="10">
    <source>
        <dbReference type="SAM" id="SignalP"/>
    </source>
</evidence>
<keyword evidence="6 8" id="KW-0472">Membrane</keyword>
<dbReference type="Pfam" id="PF00593">
    <property type="entry name" value="TonB_dep_Rec_b-barrel"/>
    <property type="match status" value="1"/>
</dbReference>
<keyword evidence="5 9" id="KW-0798">TonB box</keyword>
<dbReference type="PROSITE" id="PS52016">
    <property type="entry name" value="TONB_DEPENDENT_REC_3"/>
    <property type="match status" value="1"/>
</dbReference>
<protein>
    <submittedName>
        <fullName evidence="13">TonB-dependent receptor</fullName>
    </submittedName>
</protein>
<dbReference type="Gene3D" id="2.40.170.20">
    <property type="entry name" value="TonB-dependent receptor, beta-barrel domain"/>
    <property type="match status" value="1"/>
</dbReference>
<feature type="chain" id="PRO_5045347027" evidence="10">
    <location>
        <begin position="34"/>
        <end position="898"/>
    </location>
</feature>
<evidence type="ECO:0000259" key="12">
    <source>
        <dbReference type="Pfam" id="PF07715"/>
    </source>
</evidence>
<evidence type="ECO:0000256" key="9">
    <source>
        <dbReference type="RuleBase" id="RU003357"/>
    </source>
</evidence>
<evidence type="ECO:0000256" key="8">
    <source>
        <dbReference type="PROSITE-ProRule" id="PRU01360"/>
    </source>
</evidence>
<dbReference type="SUPFAM" id="SSF56935">
    <property type="entry name" value="Porins"/>
    <property type="match status" value="1"/>
</dbReference>
<keyword evidence="14" id="KW-1185">Reference proteome</keyword>
<proteinExistence type="inferred from homology"/>
<dbReference type="InterPro" id="IPR039426">
    <property type="entry name" value="TonB-dep_rcpt-like"/>
</dbReference>
<gene>
    <name evidence="13" type="ORF">E0F26_03755</name>
</gene>
<sequence length="898" mass="96024">MKRITPIGMGGKALPFALSLLTANLLVANTVLAQDDNKNLEEVVITGSYIKGTGTDEATPVDVLNSDYIQKQGALTIGELTQKLAVSSGTENNPDSFTAGSTQGTSNVNLRGLGLTSTLVLVNGKRQTIAAAVANDGSVFVDTATIPMAALERVEILKEGATATYGSDAVAGVVNFILRDDFEGLEVSLGHQTTATSSQDTNDVSILAGTNLSDKTNLMVAASFLQQDPMSSAERPYTTINAVSTLGRSFLNLGGLAPGLPPVIDGGTGAYAGTYGPGETIPDANCEANGGILSGGFVPSLGGQKCGFLYGPRFNLVNEEERTNVFAVLTHEMDNGISVKGEIGFAKNEVLDNPQSPSYPNLSFPTILPGQAGSPFNGFVRWYGRPLGSEAPSPLAPRNSETLRASLDLSGTLDDGAWDWKASLTYSENERDGTQPDTIKSRLDAALVGAGGESGTETFNIFDPSQNSASLIDYISAETYTKTTTDLTVADLVVSGPWFELDGFGTVNLAYGAQFRNESFSIARNDISTQRPDPITGVLQDVDLIFLGGGTEPSASRDSFAAFAEVSMPLNDSVELNVAARYESLETESSLDPKVALRWQVSDDVVVRGSMSTAFREASLIQQFNRGTSLQGLVDPLAGSGALFIRVLTEGNRDLKPETSTNTNLGVVWTPSDNFNMRVDWWQFDYEDVITIENAQGKLNTDPNGPDIRRNDSGQLQGVSTNFINAASVETDGFDVSADWNLPAGDAGDFGVQLAYSRFNSYEIPDGNGGSRDVVGSFNHDNFVRSMPEAKWNLTADWERGNHSAAVVLYHVDSYTTSRAVPASAVGFDSNIDSWRTIDARYNFNFNVGDTQAVLTLGGKNLTDEEAPRVYDAANFSYDPKQHDPRGRIYYARVKFAL</sequence>
<evidence type="ECO:0000313" key="14">
    <source>
        <dbReference type="Proteomes" id="UP001317963"/>
    </source>
</evidence>
<dbReference type="Pfam" id="PF07715">
    <property type="entry name" value="Plug"/>
    <property type="match status" value="1"/>
</dbReference>
<dbReference type="Gene3D" id="2.170.130.10">
    <property type="entry name" value="TonB-dependent receptor, plug domain"/>
    <property type="match status" value="1"/>
</dbReference>
<keyword evidence="2 8" id="KW-0813">Transport</keyword>
<keyword evidence="4 8" id="KW-0812">Transmembrane</keyword>
<comment type="similarity">
    <text evidence="8 9">Belongs to the TonB-dependent receptor family.</text>
</comment>
<accession>A0ABY6Q5H5</accession>
<feature type="domain" description="TonB-dependent receptor plug" evidence="12">
    <location>
        <begin position="57"/>
        <end position="173"/>
    </location>
</feature>
<organism evidence="13 14">
    <name type="scientific">Candidatus Paraluminiphilus aquimaris</name>
    <dbReference type="NCBI Taxonomy" id="2518994"/>
    <lineage>
        <taxon>Bacteria</taxon>
        <taxon>Pseudomonadati</taxon>
        <taxon>Pseudomonadota</taxon>
        <taxon>Gammaproteobacteria</taxon>
        <taxon>Cellvibrionales</taxon>
        <taxon>Halieaceae</taxon>
        <taxon>Candidatus Paraluminiphilus</taxon>
    </lineage>
</organism>
<dbReference type="CDD" id="cd01347">
    <property type="entry name" value="ligand_gated_channel"/>
    <property type="match status" value="1"/>
</dbReference>
<evidence type="ECO:0000313" key="13">
    <source>
        <dbReference type="EMBL" id="UZP73912.1"/>
    </source>
</evidence>
<dbReference type="RefSeq" id="WP_279242714.1">
    <property type="nucleotide sequence ID" value="NZ_CP036501.1"/>
</dbReference>
<evidence type="ECO:0000256" key="7">
    <source>
        <dbReference type="ARBA" id="ARBA00023237"/>
    </source>
</evidence>
<dbReference type="PANTHER" id="PTHR47234">
    <property type="match status" value="1"/>
</dbReference>
<comment type="subcellular location">
    <subcellularLocation>
        <location evidence="1 8">Cell outer membrane</location>
        <topology evidence="1 8">Multi-pass membrane protein</topology>
    </subcellularLocation>
</comment>
<dbReference type="InterPro" id="IPR036942">
    <property type="entry name" value="Beta-barrel_TonB_sf"/>
</dbReference>
<dbReference type="Proteomes" id="UP001317963">
    <property type="component" value="Chromosome"/>
</dbReference>
<keyword evidence="10" id="KW-0732">Signal</keyword>
<evidence type="ECO:0000256" key="4">
    <source>
        <dbReference type="ARBA" id="ARBA00022692"/>
    </source>
</evidence>